<dbReference type="GO" id="GO:0032511">
    <property type="term" value="P:late endosome to vacuole transport via multivesicular body sorting pathway"/>
    <property type="evidence" value="ECO:0007669"/>
    <property type="project" value="TreeGrafter"/>
</dbReference>
<dbReference type="Proteomes" id="UP000774326">
    <property type="component" value="Unassembled WGS sequence"/>
</dbReference>
<dbReference type="GO" id="GO:0009898">
    <property type="term" value="C:cytoplasmic side of plasma membrane"/>
    <property type="evidence" value="ECO:0007669"/>
    <property type="project" value="TreeGrafter"/>
</dbReference>
<dbReference type="InterPro" id="IPR005024">
    <property type="entry name" value="Snf7_fam"/>
</dbReference>
<evidence type="ECO:0000256" key="1">
    <source>
        <dbReference type="ARBA" id="ARBA00004177"/>
    </source>
</evidence>
<keyword evidence="3" id="KW-0967">Endosome</keyword>
<gene>
    <name evidence="8" type="ORF">WICPIJ_008880</name>
</gene>
<dbReference type="Gene3D" id="6.10.250.1710">
    <property type="match status" value="1"/>
</dbReference>
<feature type="coiled-coil region" evidence="6">
    <location>
        <begin position="66"/>
        <end position="110"/>
    </location>
</feature>
<accession>A0A9P8TGY1</accession>
<feature type="region of interest" description="Disordered" evidence="7">
    <location>
        <begin position="174"/>
        <end position="230"/>
    </location>
</feature>
<dbReference type="EMBL" id="JAEUBG010005120">
    <property type="protein sequence ID" value="KAH3678245.1"/>
    <property type="molecule type" value="Genomic_DNA"/>
</dbReference>
<dbReference type="Pfam" id="PF03357">
    <property type="entry name" value="Snf7"/>
    <property type="match status" value="1"/>
</dbReference>
<evidence type="ECO:0000313" key="8">
    <source>
        <dbReference type="EMBL" id="KAH3678245.1"/>
    </source>
</evidence>
<evidence type="ECO:0000256" key="5">
    <source>
        <dbReference type="ARBA" id="ARBA00042586"/>
    </source>
</evidence>
<evidence type="ECO:0000256" key="4">
    <source>
        <dbReference type="ARBA" id="ARBA00040017"/>
    </source>
</evidence>
<dbReference type="PANTHER" id="PTHR22761:SF10">
    <property type="entry name" value="GH13992P"/>
    <property type="match status" value="1"/>
</dbReference>
<dbReference type="GO" id="GO:0005771">
    <property type="term" value="C:multivesicular body"/>
    <property type="evidence" value="ECO:0007669"/>
    <property type="project" value="TreeGrafter"/>
</dbReference>
<evidence type="ECO:0000313" key="9">
    <source>
        <dbReference type="Proteomes" id="UP000774326"/>
    </source>
</evidence>
<keyword evidence="6" id="KW-0175">Coiled coil</keyword>
<reference evidence="8" key="2">
    <citation type="submission" date="2021-01" db="EMBL/GenBank/DDBJ databases">
        <authorList>
            <person name="Schikora-Tamarit M.A."/>
        </authorList>
    </citation>
    <scope>NUCLEOTIDE SEQUENCE</scope>
    <source>
        <strain evidence="8">CBS2887</strain>
    </source>
</reference>
<evidence type="ECO:0000256" key="6">
    <source>
        <dbReference type="SAM" id="Coils"/>
    </source>
</evidence>
<evidence type="ECO:0000256" key="3">
    <source>
        <dbReference type="ARBA" id="ARBA00022753"/>
    </source>
</evidence>
<name>A0A9P8TGY1_WICPI</name>
<evidence type="ECO:0000256" key="2">
    <source>
        <dbReference type="ARBA" id="ARBA00006190"/>
    </source>
</evidence>
<comment type="similarity">
    <text evidence="2">Belongs to the SNF7 family.</text>
</comment>
<comment type="subcellular location">
    <subcellularLocation>
        <location evidence="1">Endosome</location>
    </subcellularLocation>
</comment>
<proteinExistence type="inferred from homology"/>
<feature type="compositionally biased region" description="Low complexity" evidence="7">
    <location>
        <begin position="174"/>
        <end position="192"/>
    </location>
</feature>
<evidence type="ECO:0000256" key="7">
    <source>
        <dbReference type="SAM" id="MobiDB-lite"/>
    </source>
</evidence>
<dbReference type="GO" id="GO:0000815">
    <property type="term" value="C:ESCRT III complex"/>
    <property type="evidence" value="ECO:0007669"/>
    <property type="project" value="TreeGrafter"/>
</dbReference>
<dbReference type="OrthoDB" id="5592979at2759"/>
<organism evidence="8 9">
    <name type="scientific">Wickerhamomyces pijperi</name>
    <name type="common">Yeast</name>
    <name type="synonym">Pichia pijperi</name>
    <dbReference type="NCBI Taxonomy" id="599730"/>
    <lineage>
        <taxon>Eukaryota</taxon>
        <taxon>Fungi</taxon>
        <taxon>Dikarya</taxon>
        <taxon>Ascomycota</taxon>
        <taxon>Saccharomycotina</taxon>
        <taxon>Saccharomycetes</taxon>
        <taxon>Phaffomycetales</taxon>
        <taxon>Wickerhamomycetaceae</taxon>
        <taxon>Wickerhamomyces</taxon>
    </lineage>
</organism>
<reference evidence="8" key="1">
    <citation type="journal article" date="2021" name="Open Biol.">
        <title>Shared evolutionary footprints suggest mitochondrial oxidative damage underlies multiple complex I losses in fungi.</title>
        <authorList>
            <person name="Schikora-Tamarit M.A."/>
            <person name="Marcet-Houben M."/>
            <person name="Nosek J."/>
            <person name="Gabaldon T."/>
        </authorList>
    </citation>
    <scope>NUCLEOTIDE SEQUENCE</scope>
    <source>
        <strain evidence="8">CBS2887</strain>
    </source>
</reference>
<sequence length="230" mass="26230">MWSYLFGGKGDTKEAPKKAIIALREQINMLTKKQNHLYTQMDDLDAQARKFIATDKTKAKNALKRKKILETEATKITSQIDSLENQLRSIENANLNLETMKAMKQGAKAMKQIHGGITVDKVDDTMDEIREQQELSEEISEAISRSYQVDNVDEDELEDELEALQQEQIDEQLIKQQKTTAAPVQRQAQPQVKLPDAPNTSIRETKTRQEEEEEDEDEKALKALQAEMGL</sequence>
<keyword evidence="9" id="KW-1185">Reference proteome</keyword>
<dbReference type="GO" id="GO:0006900">
    <property type="term" value="P:vesicle budding from membrane"/>
    <property type="evidence" value="ECO:0007669"/>
    <property type="project" value="TreeGrafter"/>
</dbReference>
<dbReference type="Gene3D" id="1.10.287.1060">
    <property type="entry name" value="ESAT-6-like"/>
    <property type="match status" value="1"/>
</dbReference>
<dbReference type="PANTHER" id="PTHR22761">
    <property type="entry name" value="CHARGED MULTIVESICULAR BODY PROTEIN"/>
    <property type="match status" value="1"/>
</dbReference>
<dbReference type="AlphaFoldDB" id="A0A9P8TGY1"/>
<feature type="coiled-coil region" evidence="6">
    <location>
        <begin position="147"/>
        <end position="174"/>
    </location>
</feature>
<comment type="caution">
    <text evidence="8">The sequence shown here is derived from an EMBL/GenBank/DDBJ whole genome shotgun (WGS) entry which is preliminary data.</text>
</comment>
<protein>
    <recommendedName>
        <fullName evidence="4">Vacuolar-sorting protein SNF7</fullName>
    </recommendedName>
    <alternativeName>
        <fullName evidence="5">Vacuolar protein-sorting-associated protein 32</fullName>
    </alternativeName>
</protein>